<gene>
    <name evidence="4" type="ORF">FSP39_001974</name>
</gene>
<reference evidence="4" key="1">
    <citation type="submission" date="2019-08" db="EMBL/GenBank/DDBJ databases">
        <title>The improved chromosome-level genome for the pearl oyster Pinctada fucata martensii using PacBio sequencing and Hi-C.</title>
        <authorList>
            <person name="Zheng Z."/>
        </authorList>
    </citation>
    <scope>NUCLEOTIDE SEQUENCE</scope>
    <source>
        <strain evidence="4">ZZ-2019</strain>
        <tissue evidence="4">Adductor muscle</tissue>
    </source>
</reference>
<dbReference type="InterPro" id="IPR016202">
    <property type="entry name" value="DNase_I"/>
</dbReference>
<name>A0AA88YIL6_PINIB</name>
<comment type="caution">
    <text evidence="4">The sequence shown here is derived from an EMBL/GenBank/DDBJ whole genome shotgun (WGS) entry which is preliminary data.</text>
</comment>
<organism evidence="4 5">
    <name type="scientific">Pinctada imbricata</name>
    <name type="common">Atlantic pearl-oyster</name>
    <name type="synonym">Pinctada martensii</name>
    <dbReference type="NCBI Taxonomy" id="66713"/>
    <lineage>
        <taxon>Eukaryota</taxon>
        <taxon>Metazoa</taxon>
        <taxon>Spiralia</taxon>
        <taxon>Lophotrochozoa</taxon>
        <taxon>Mollusca</taxon>
        <taxon>Bivalvia</taxon>
        <taxon>Autobranchia</taxon>
        <taxon>Pteriomorphia</taxon>
        <taxon>Pterioida</taxon>
        <taxon>Pterioidea</taxon>
        <taxon>Pteriidae</taxon>
        <taxon>Pinctada</taxon>
    </lineage>
</organism>
<dbReference type="GO" id="GO:0004530">
    <property type="term" value="F:deoxyribonuclease I activity"/>
    <property type="evidence" value="ECO:0007669"/>
    <property type="project" value="TreeGrafter"/>
</dbReference>
<dbReference type="SMART" id="SM00476">
    <property type="entry name" value="DNaseIc"/>
    <property type="match status" value="1"/>
</dbReference>
<dbReference type="PRINTS" id="PR00130">
    <property type="entry name" value="DNASEI"/>
</dbReference>
<dbReference type="Proteomes" id="UP001186944">
    <property type="component" value="Unassembled WGS sequence"/>
</dbReference>
<keyword evidence="5" id="KW-1185">Reference proteome</keyword>
<evidence type="ECO:0008006" key="6">
    <source>
        <dbReference type="Google" id="ProtNLM"/>
    </source>
</evidence>
<dbReference type="AlphaFoldDB" id="A0AA88YIL6"/>
<evidence type="ECO:0000313" key="4">
    <source>
        <dbReference type="EMBL" id="KAK3105619.1"/>
    </source>
</evidence>
<dbReference type="GO" id="GO:0005634">
    <property type="term" value="C:nucleus"/>
    <property type="evidence" value="ECO:0007669"/>
    <property type="project" value="TreeGrafter"/>
</dbReference>
<keyword evidence="3" id="KW-0472">Membrane</keyword>
<dbReference type="GO" id="GO:0006308">
    <property type="term" value="P:DNA catabolic process"/>
    <property type="evidence" value="ECO:0007669"/>
    <property type="project" value="InterPro"/>
</dbReference>
<sequence>MSDNGRSLNSASRYNVQLNVFTAVLHAFFQISTFTGIMGRVVPVLVTVITFILYVINVAISSLSRTVLKDLELEQFVIIGDHTKPKNALSEIDSLRDVYDKVLTEFGDQAKNVLIAGDLNADCSYLHKEEKAKLRIRQGSLFNWLIKEDTDTTVGNSDCAYDRFGSHHKATSL</sequence>
<dbReference type="EMBL" id="VSWD01000003">
    <property type="protein sequence ID" value="KAK3105619.1"/>
    <property type="molecule type" value="Genomic_DNA"/>
</dbReference>
<evidence type="ECO:0000256" key="3">
    <source>
        <dbReference type="SAM" id="Phobius"/>
    </source>
</evidence>
<keyword evidence="1" id="KW-0540">Nuclease</keyword>
<keyword evidence="3" id="KW-1133">Transmembrane helix</keyword>
<proteinExistence type="predicted"/>
<evidence type="ECO:0000313" key="5">
    <source>
        <dbReference type="Proteomes" id="UP001186944"/>
    </source>
</evidence>
<dbReference type="PANTHER" id="PTHR11371:SF31">
    <property type="entry name" value="EXTRACELLULAR NUCLEASE"/>
    <property type="match status" value="1"/>
</dbReference>
<dbReference type="PANTHER" id="PTHR11371">
    <property type="entry name" value="DEOXYRIBONUCLEASE"/>
    <property type="match status" value="1"/>
</dbReference>
<dbReference type="SUPFAM" id="SSF56219">
    <property type="entry name" value="DNase I-like"/>
    <property type="match status" value="1"/>
</dbReference>
<protein>
    <recommendedName>
        <fullName evidence="6">Endonuclease/exonuclease/phosphatase domain-containing protein</fullName>
    </recommendedName>
</protein>
<feature type="transmembrane region" description="Helical" evidence="3">
    <location>
        <begin position="44"/>
        <end position="63"/>
    </location>
</feature>
<evidence type="ECO:0000256" key="2">
    <source>
        <dbReference type="ARBA" id="ARBA00022801"/>
    </source>
</evidence>
<dbReference type="GO" id="GO:0003677">
    <property type="term" value="F:DNA binding"/>
    <property type="evidence" value="ECO:0007669"/>
    <property type="project" value="TreeGrafter"/>
</dbReference>
<keyword evidence="3" id="KW-0812">Transmembrane</keyword>
<accession>A0AA88YIL6</accession>
<feature type="transmembrane region" description="Helical" evidence="3">
    <location>
        <begin position="20"/>
        <end position="38"/>
    </location>
</feature>
<dbReference type="InterPro" id="IPR036691">
    <property type="entry name" value="Endo/exonu/phosph_ase_sf"/>
</dbReference>
<keyword evidence="2" id="KW-0378">Hydrolase</keyword>
<dbReference type="Gene3D" id="3.60.10.10">
    <property type="entry name" value="Endonuclease/exonuclease/phosphatase"/>
    <property type="match status" value="1"/>
</dbReference>
<evidence type="ECO:0000256" key="1">
    <source>
        <dbReference type="ARBA" id="ARBA00022722"/>
    </source>
</evidence>